<dbReference type="Pfam" id="PF16022">
    <property type="entry name" value="DUF4783"/>
    <property type="match status" value="1"/>
</dbReference>
<gene>
    <name evidence="1" type="ORF">ASZ90_005203</name>
</gene>
<dbReference type="AlphaFoldDB" id="A0A0W8FW01"/>
<sequence>MNSNRYHILLFILIIAANISIIRAQDNPGAMKTLIRIEDAFNSGNVDQLAEYIDSKTYFSFTSDLTGYFSYSQIYNLLKDYFEAYKPIKFGFASKSSKTNSPFGWGEYIFLRNGLRGSHKIFISLQSSDSKFYISQISIN</sequence>
<comment type="caution">
    <text evidence="1">The sequence shown here is derived from an EMBL/GenBank/DDBJ whole genome shotgun (WGS) entry which is preliminary data.</text>
</comment>
<organism evidence="1">
    <name type="scientific">hydrocarbon metagenome</name>
    <dbReference type="NCBI Taxonomy" id="938273"/>
    <lineage>
        <taxon>unclassified sequences</taxon>
        <taxon>metagenomes</taxon>
        <taxon>ecological metagenomes</taxon>
    </lineage>
</organism>
<accession>A0A0W8FW01</accession>
<reference evidence="1" key="1">
    <citation type="journal article" date="2015" name="Proc. Natl. Acad. Sci. U.S.A.">
        <title>Networks of energetic and metabolic interactions define dynamics in microbial communities.</title>
        <authorList>
            <person name="Embree M."/>
            <person name="Liu J.K."/>
            <person name="Al-Bassam M.M."/>
            <person name="Zengler K."/>
        </authorList>
    </citation>
    <scope>NUCLEOTIDE SEQUENCE</scope>
</reference>
<dbReference type="Gene3D" id="3.10.450.50">
    <property type="match status" value="1"/>
</dbReference>
<dbReference type="EMBL" id="LNQE01000788">
    <property type="protein sequence ID" value="KUG24985.1"/>
    <property type="molecule type" value="Genomic_DNA"/>
</dbReference>
<proteinExistence type="predicted"/>
<evidence type="ECO:0008006" key="2">
    <source>
        <dbReference type="Google" id="ProtNLM"/>
    </source>
</evidence>
<protein>
    <recommendedName>
        <fullName evidence="2">DUF4783 domain-containing protein</fullName>
    </recommendedName>
</protein>
<name>A0A0W8FW01_9ZZZZ</name>
<evidence type="ECO:0000313" key="1">
    <source>
        <dbReference type="EMBL" id="KUG24985.1"/>
    </source>
</evidence>
<dbReference type="InterPro" id="IPR031977">
    <property type="entry name" value="DUF4783"/>
</dbReference>